<evidence type="ECO:0000256" key="2">
    <source>
        <dbReference type="SAM" id="SignalP"/>
    </source>
</evidence>
<protein>
    <submittedName>
        <fullName evidence="3">Uncharacterized protein</fullName>
    </submittedName>
</protein>
<feature type="chain" id="PRO_5025359983" evidence="2">
    <location>
        <begin position="16"/>
        <end position="363"/>
    </location>
</feature>
<name>A0A6A5YVZ7_9PLEO</name>
<sequence>MCFLALVWQPAVVSQSDVVVKLGTPWRMRGALLKCQRSSQQPSGRLHTSFLVARGHLGKRVGREDGQHRNACFAGQARGEHALHCARLTHALMQLHIAIDTNAGTVSSRVSTPTLSLLAFCRSADEDPSAKRRSLSGRPALRLADTPPCGGYQRSTKEEKAPAPRPRGGGSKRHSSHPGPWSVQRRQLDWADREAVSKLIEDSAPYPEDELPTSFRLQAAGSRPESKQKFRRHSPDGASRVLRHSLSTGLPRQASYLGQYSGNTFTYQSIPDEMMWKPDKERLRTWTATIASWLENSFSIGLEDGISSIDSLSHGLPQAACRRCDSRPVVFGCLKSLDLVALPLSSVDLAWTGHAPQAMTIAP</sequence>
<evidence type="ECO:0000313" key="3">
    <source>
        <dbReference type="EMBL" id="KAF2110278.1"/>
    </source>
</evidence>
<keyword evidence="4" id="KW-1185">Reference proteome</keyword>
<reference evidence="3" key="1">
    <citation type="journal article" date="2020" name="Stud. Mycol.">
        <title>101 Dothideomycetes genomes: a test case for predicting lifestyles and emergence of pathogens.</title>
        <authorList>
            <person name="Haridas S."/>
            <person name="Albert R."/>
            <person name="Binder M."/>
            <person name="Bloem J."/>
            <person name="Labutti K."/>
            <person name="Salamov A."/>
            <person name="Andreopoulos B."/>
            <person name="Baker S."/>
            <person name="Barry K."/>
            <person name="Bills G."/>
            <person name="Bluhm B."/>
            <person name="Cannon C."/>
            <person name="Castanera R."/>
            <person name="Culley D."/>
            <person name="Daum C."/>
            <person name="Ezra D."/>
            <person name="Gonzalez J."/>
            <person name="Henrissat B."/>
            <person name="Kuo A."/>
            <person name="Liang C."/>
            <person name="Lipzen A."/>
            <person name="Lutzoni F."/>
            <person name="Magnuson J."/>
            <person name="Mondo S."/>
            <person name="Nolan M."/>
            <person name="Ohm R."/>
            <person name="Pangilinan J."/>
            <person name="Park H.-J."/>
            <person name="Ramirez L."/>
            <person name="Alfaro M."/>
            <person name="Sun H."/>
            <person name="Tritt A."/>
            <person name="Yoshinaga Y."/>
            <person name="Zwiers L.-H."/>
            <person name="Turgeon B."/>
            <person name="Goodwin S."/>
            <person name="Spatafora J."/>
            <person name="Crous P."/>
            <person name="Grigoriev I."/>
        </authorList>
    </citation>
    <scope>NUCLEOTIDE SEQUENCE</scope>
    <source>
        <strain evidence="3">CBS 627.86</strain>
    </source>
</reference>
<evidence type="ECO:0000313" key="4">
    <source>
        <dbReference type="Proteomes" id="UP000799770"/>
    </source>
</evidence>
<accession>A0A6A5YVZ7</accession>
<feature type="region of interest" description="Disordered" evidence="1">
    <location>
        <begin position="201"/>
        <end position="239"/>
    </location>
</feature>
<dbReference type="EMBL" id="ML977338">
    <property type="protein sequence ID" value="KAF2110278.1"/>
    <property type="molecule type" value="Genomic_DNA"/>
</dbReference>
<gene>
    <name evidence="3" type="ORF">BDV96DRAFT_635396</name>
</gene>
<feature type="signal peptide" evidence="2">
    <location>
        <begin position="1"/>
        <end position="15"/>
    </location>
</feature>
<dbReference type="AlphaFoldDB" id="A0A6A5YVZ7"/>
<keyword evidence="2" id="KW-0732">Signal</keyword>
<evidence type="ECO:0000256" key="1">
    <source>
        <dbReference type="SAM" id="MobiDB-lite"/>
    </source>
</evidence>
<organism evidence="3 4">
    <name type="scientific">Lophiotrema nucula</name>
    <dbReference type="NCBI Taxonomy" id="690887"/>
    <lineage>
        <taxon>Eukaryota</taxon>
        <taxon>Fungi</taxon>
        <taxon>Dikarya</taxon>
        <taxon>Ascomycota</taxon>
        <taxon>Pezizomycotina</taxon>
        <taxon>Dothideomycetes</taxon>
        <taxon>Pleosporomycetidae</taxon>
        <taxon>Pleosporales</taxon>
        <taxon>Lophiotremataceae</taxon>
        <taxon>Lophiotrema</taxon>
    </lineage>
</organism>
<dbReference type="Proteomes" id="UP000799770">
    <property type="component" value="Unassembled WGS sequence"/>
</dbReference>
<proteinExistence type="predicted"/>
<feature type="region of interest" description="Disordered" evidence="1">
    <location>
        <begin position="128"/>
        <end position="187"/>
    </location>
</feature>